<comment type="similarity">
    <text evidence="1">Belongs to the four-carbon acid sugar kinase family.</text>
</comment>
<evidence type="ECO:0000256" key="1">
    <source>
        <dbReference type="ARBA" id="ARBA00005715"/>
    </source>
</evidence>
<dbReference type="AlphaFoldDB" id="A0A5M3WKL7"/>
<organism evidence="15 16">
    <name type="scientific">Acrocarpospora macrocephala</name>
    <dbReference type="NCBI Taxonomy" id="150177"/>
    <lineage>
        <taxon>Bacteria</taxon>
        <taxon>Bacillati</taxon>
        <taxon>Actinomycetota</taxon>
        <taxon>Actinomycetes</taxon>
        <taxon>Streptosporangiales</taxon>
        <taxon>Streptosporangiaceae</taxon>
        <taxon>Acrocarpospora</taxon>
    </lineage>
</organism>
<gene>
    <name evidence="15" type="ORF">Amac_033810</name>
</gene>
<dbReference type="GO" id="GO:0005524">
    <property type="term" value="F:ATP binding"/>
    <property type="evidence" value="ECO:0007669"/>
    <property type="project" value="UniProtKB-KW"/>
</dbReference>
<dbReference type="Gene3D" id="3.40.980.20">
    <property type="entry name" value="Four-carbon acid sugar kinase, nucleotide binding domain"/>
    <property type="match status" value="1"/>
</dbReference>
<evidence type="ECO:0000256" key="4">
    <source>
        <dbReference type="ARBA" id="ARBA00022777"/>
    </source>
</evidence>
<dbReference type="InterPro" id="IPR050007">
    <property type="entry name" value="OtnK"/>
</dbReference>
<sequence>MSSPALGCVADDYTGGTDVAAALRRAGLRTVLLFGAPPADMVVSDCDAIVVSLKTRTAPVDEAVAVSLAARRWLVEQGVSRIYLKYCSTFDSTDKGNIGPTVDAFLEAGGAALTVVCPASPEHGRTVYQGHLFVGDRLLSESPMRHHPLTPMTDSDLVRVLGRQTPQPVGLIPHEVISRGGDAVRDALDDLKHRGVRHVVTDAVGDRDLDAIARATAHLPVVTGAAGLARATGALLASDAVAEEGDTQLPEGPAIVIAGSCSAATLEQVARARRSMPSYRLRPESKDMIEGALRWLEAHLGDGPVMVYSSAPPEERLPDSAELLEQALAAAARHAVELGARRVVVAGGETSGAVVSALGVASVVMAAEEDRGVPWVLTSGVPRLALLLKSGNFGRPDLLVRAVDAT</sequence>
<evidence type="ECO:0000256" key="11">
    <source>
        <dbReference type="ARBA" id="ARBA00039461"/>
    </source>
</evidence>
<keyword evidence="5" id="KW-0067">ATP-binding</keyword>
<proteinExistence type="inferred from homology"/>
<dbReference type="InterPro" id="IPR010737">
    <property type="entry name" value="4-carb_acid_sugar_kinase_N"/>
</dbReference>
<evidence type="ECO:0000313" key="16">
    <source>
        <dbReference type="Proteomes" id="UP000331127"/>
    </source>
</evidence>
<evidence type="ECO:0000256" key="9">
    <source>
        <dbReference type="ARBA" id="ARBA00037335"/>
    </source>
</evidence>
<evidence type="ECO:0000256" key="6">
    <source>
        <dbReference type="ARBA" id="ARBA00023277"/>
    </source>
</evidence>
<evidence type="ECO:0000256" key="7">
    <source>
        <dbReference type="ARBA" id="ARBA00035898"/>
    </source>
</evidence>
<dbReference type="InterPro" id="IPR031475">
    <property type="entry name" value="NBD_C"/>
</dbReference>
<dbReference type="EC" id="2.7.1.217" evidence="10"/>
<reference evidence="15 16" key="1">
    <citation type="submission" date="2019-10" db="EMBL/GenBank/DDBJ databases">
        <title>Whole genome shotgun sequence of Acrocarpospora macrocephala NBRC 16266.</title>
        <authorList>
            <person name="Ichikawa N."/>
            <person name="Kimura A."/>
            <person name="Kitahashi Y."/>
            <person name="Komaki H."/>
            <person name="Oguchi A."/>
        </authorList>
    </citation>
    <scope>NUCLEOTIDE SEQUENCE [LARGE SCALE GENOMIC DNA]</scope>
    <source>
        <strain evidence="15 16">NBRC 16266</strain>
    </source>
</reference>
<dbReference type="NCBIfam" id="NF043035">
    <property type="entry name" value="OxoTetrKin"/>
    <property type="match status" value="1"/>
</dbReference>
<evidence type="ECO:0000256" key="5">
    <source>
        <dbReference type="ARBA" id="ARBA00022840"/>
    </source>
</evidence>
<evidence type="ECO:0000256" key="3">
    <source>
        <dbReference type="ARBA" id="ARBA00022741"/>
    </source>
</evidence>
<dbReference type="Pfam" id="PF07005">
    <property type="entry name" value="SBD_N"/>
    <property type="match status" value="1"/>
</dbReference>
<evidence type="ECO:0000256" key="2">
    <source>
        <dbReference type="ARBA" id="ARBA00022679"/>
    </source>
</evidence>
<protein>
    <recommendedName>
        <fullName evidence="11">3-oxo-tetronate kinase</fullName>
        <ecNumber evidence="10">2.7.1.217</ecNumber>
    </recommendedName>
    <alternativeName>
        <fullName evidence="12">3-dehydrotetronate 4-kinase</fullName>
    </alternativeName>
</protein>
<dbReference type="RefSeq" id="WP_155355292.1">
    <property type="nucleotide sequence ID" value="NZ_BAAAHL010000027.1"/>
</dbReference>
<evidence type="ECO:0000313" key="15">
    <source>
        <dbReference type="EMBL" id="GES09785.1"/>
    </source>
</evidence>
<dbReference type="GO" id="GO:0016301">
    <property type="term" value="F:kinase activity"/>
    <property type="evidence" value="ECO:0007669"/>
    <property type="project" value="UniProtKB-KW"/>
</dbReference>
<dbReference type="Gene3D" id="3.40.50.10840">
    <property type="entry name" value="Putative sugar-binding, N-terminal domain"/>
    <property type="match status" value="1"/>
</dbReference>
<evidence type="ECO:0000256" key="12">
    <source>
        <dbReference type="ARBA" id="ARBA00041377"/>
    </source>
</evidence>
<dbReference type="Pfam" id="PF17042">
    <property type="entry name" value="NBD_C"/>
    <property type="match status" value="1"/>
</dbReference>
<comment type="caution">
    <text evidence="15">The sequence shown here is derived from an EMBL/GenBank/DDBJ whole genome shotgun (WGS) entry which is preliminary data.</text>
</comment>
<comment type="function">
    <text evidence="9">Catalyzes the ATP-dependent phosphorylation of 3-oxo-tetronate to 3-oxo-tetronate 4-phosphate.</text>
</comment>
<feature type="domain" description="Four-carbon acid sugar kinase nucleotide binding" evidence="14">
    <location>
        <begin position="255"/>
        <end position="399"/>
    </location>
</feature>
<evidence type="ECO:0000256" key="8">
    <source>
        <dbReference type="ARBA" id="ARBA00036346"/>
    </source>
</evidence>
<keyword evidence="6" id="KW-0119">Carbohydrate metabolism</keyword>
<keyword evidence="2" id="KW-0808">Transferase</keyword>
<keyword evidence="3" id="KW-0547">Nucleotide-binding</keyword>
<dbReference type="SUPFAM" id="SSF142764">
    <property type="entry name" value="YgbK-like"/>
    <property type="match status" value="1"/>
</dbReference>
<dbReference type="InterPro" id="IPR037051">
    <property type="entry name" value="4-carb_acid_sugar_kinase_N_sf"/>
</dbReference>
<comment type="catalytic activity">
    <reaction evidence="7">
        <text>3-dehydro-L-erythronate + ATP = 3-dehydro-4-O-phospho-L-erythronate + ADP + H(+)</text>
        <dbReference type="Rhea" id="RHEA:52552"/>
        <dbReference type="ChEBI" id="CHEBI:15378"/>
        <dbReference type="ChEBI" id="CHEBI:30616"/>
        <dbReference type="ChEBI" id="CHEBI:136592"/>
        <dbReference type="ChEBI" id="CHEBI:136670"/>
        <dbReference type="ChEBI" id="CHEBI:456216"/>
        <dbReference type="EC" id="2.7.1.217"/>
    </reaction>
</comment>
<evidence type="ECO:0000259" key="14">
    <source>
        <dbReference type="Pfam" id="PF17042"/>
    </source>
</evidence>
<keyword evidence="16" id="KW-1185">Reference proteome</keyword>
<name>A0A5M3WKL7_9ACTN</name>
<dbReference type="InterPro" id="IPR042213">
    <property type="entry name" value="NBD_C_sf"/>
</dbReference>
<dbReference type="Proteomes" id="UP000331127">
    <property type="component" value="Unassembled WGS sequence"/>
</dbReference>
<evidence type="ECO:0000256" key="10">
    <source>
        <dbReference type="ARBA" id="ARBA00039095"/>
    </source>
</evidence>
<accession>A0A5M3WKL7</accession>
<keyword evidence="4 15" id="KW-0418">Kinase</keyword>
<evidence type="ECO:0000259" key="13">
    <source>
        <dbReference type="Pfam" id="PF07005"/>
    </source>
</evidence>
<dbReference type="OrthoDB" id="191465at2"/>
<comment type="catalytic activity">
    <reaction evidence="8">
        <text>3-dehydro-D-erythronate + ATP = 3-dehydro-4-O-phospho-D-erythronate + ADP + H(+)</text>
        <dbReference type="Rhea" id="RHEA:52556"/>
        <dbReference type="ChEBI" id="CHEBI:15378"/>
        <dbReference type="ChEBI" id="CHEBI:30616"/>
        <dbReference type="ChEBI" id="CHEBI:57958"/>
        <dbReference type="ChEBI" id="CHEBI:136593"/>
        <dbReference type="ChEBI" id="CHEBI:456216"/>
        <dbReference type="EC" id="2.7.1.217"/>
    </reaction>
</comment>
<dbReference type="EMBL" id="BLAE01000017">
    <property type="protein sequence ID" value="GES09785.1"/>
    <property type="molecule type" value="Genomic_DNA"/>
</dbReference>
<feature type="domain" description="Four-carbon acid sugar kinase N-terminal" evidence="13">
    <location>
        <begin position="6"/>
        <end position="231"/>
    </location>
</feature>